<name>A0ACB7WXA6_9ERIC</name>
<comment type="caution">
    <text evidence="1">The sequence shown here is derived from an EMBL/GenBank/DDBJ whole genome shotgun (WGS) entry which is preliminary data.</text>
</comment>
<organism evidence="1 2">
    <name type="scientific">Vaccinium darrowii</name>
    <dbReference type="NCBI Taxonomy" id="229202"/>
    <lineage>
        <taxon>Eukaryota</taxon>
        <taxon>Viridiplantae</taxon>
        <taxon>Streptophyta</taxon>
        <taxon>Embryophyta</taxon>
        <taxon>Tracheophyta</taxon>
        <taxon>Spermatophyta</taxon>
        <taxon>Magnoliopsida</taxon>
        <taxon>eudicotyledons</taxon>
        <taxon>Gunneridae</taxon>
        <taxon>Pentapetalae</taxon>
        <taxon>asterids</taxon>
        <taxon>Ericales</taxon>
        <taxon>Ericaceae</taxon>
        <taxon>Vaccinioideae</taxon>
        <taxon>Vaccinieae</taxon>
        <taxon>Vaccinium</taxon>
    </lineage>
</organism>
<sequence>MRLMLLQSLVPGVPLHPRVNLSKTRLAKIDKAKDHRIHTSVLFELGTYNQPPPPPPSLENKSWRSFLKYTFVAALTGGVATAGYATDVPAKSVELYLDLRRLTEELVRGFTEPNSDKLLPDFHPKQHVFTLVLDLLETLICSDWKCERGWRTFKRSRVDDFLEHLAQFYEIVVYFDQLIMFVDAVVERLDPKHCIRFRLYRGATKYHYEKFTMASFTGRMREITATVTLLLTFLSYREGGNKGFGGAGKKDGGALGGAEKGKPPLLHHMLFREGVVPAEEEFVAITPGRIEMYDASLWKKMQWIWLHRSKA</sequence>
<protein>
    <submittedName>
        <fullName evidence="1">Uncharacterized protein</fullName>
    </submittedName>
</protein>
<evidence type="ECO:0000313" key="1">
    <source>
        <dbReference type="EMBL" id="KAH7833057.1"/>
    </source>
</evidence>
<reference evidence="1 2" key="1">
    <citation type="journal article" date="2021" name="Hortic Res">
        <title>High-quality reference genome and annotation aids understanding of berry development for evergreen blueberry (Vaccinium darrowii).</title>
        <authorList>
            <person name="Yu J."/>
            <person name="Hulse-Kemp A.M."/>
            <person name="Babiker E."/>
            <person name="Staton M."/>
        </authorList>
    </citation>
    <scope>NUCLEOTIDE SEQUENCE [LARGE SCALE GENOMIC DNA]</scope>
    <source>
        <strain evidence="2">cv. NJ 8807/NJ 8810</strain>
        <tissue evidence="1">Young leaf</tissue>
    </source>
</reference>
<dbReference type="EMBL" id="CM037152">
    <property type="protein sequence ID" value="KAH7833057.1"/>
    <property type="molecule type" value="Genomic_DNA"/>
</dbReference>
<gene>
    <name evidence="1" type="ORF">Vadar_002752</name>
</gene>
<accession>A0ACB7WXA6</accession>
<proteinExistence type="predicted"/>
<evidence type="ECO:0000313" key="2">
    <source>
        <dbReference type="Proteomes" id="UP000828048"/>
    </source>
</evidence>
<keyword evidence="2" id="KW-1185">Reference proteome</keyword>
<dbReference type="Proteomes" id="UP000828048">
    <property type="component" value="Chromosome 2"/>
</dbReference>